<dbReference type="Proteomes" id="UP000515708">
    <property type="component" value="Chromosome"/>
</dbReference>
<evidence type="ECO:0000256" key="1">
    <source>
        <dbReference type="SAM" id="MobiDB-lite"/>
    </source>
</evidence>
<sequence length="294" mass="31573">MRMRGRSTGGGSAPHSHARGVTAGPAAQEAPHAARPLHRQPISYRAACGGRRGDAPRGDIREKARRASAEPPQPPRSAMPRSCEHFGNAAKRRAPSPPPHIRNAAKRRARPQCRNAAQCPAPQPPLSPHVYPHPEDAHDHIPHPRPRSHRASGPVLATAAVLGVPYVVGLLFLTLTPRGFQNRMPQVLDLVLGFAHHTLGWHWLGFTKLELIANVLVFLPIGILAFLLLRTRLIALALLIGPMLSLGVELAQAALLPHRVASLVDVAANSLGATTGVMVAWAASSLIRLLRGKQ</sequence>
<evidence type="ECO:0000313" key="5">
    <source>
        <dbReference type="Proteomes" id="UP000515708"/>
    </source>
</evidence>
<keyword evidence="2" id="KW-1133">Transmembrane helix</keyword>
<reference evidence="4 5" key="1">
    <citation type="journal article" date="2020" name="Front. Microbiol.">
        <title>Design of Bacterial Strain-Specific qPCR Assays Using NGS Data and Publicly Available Resources and Its Application to Track Biocontrol Strains.</title>
        <authorList>
            <person name="Hernandez I."/>
            <person name="Sant C."/>
            <person name="Martinez R."/>
            <person name="Fernandez C."/>
        </authorList>
    </citation>
    <scope>NUCLEOTIDE SEQUENCE [LARGE SCALE GENOMIC DNA]</scope>
    <source>
        <strain evidence="4 5">B24</strain>
    </source>
</reference>
<evidence type="ECO:0000259" key="3">
    <source>
        <dbReference type="Pfam" id="PF04892"/>
    </source>
</evidence>
<feature type="compositionally biased region" description="Basic and acidic residues" evidence="1">
    <location>
        <begin position="51"/>
        <end position="68"/>
    </location>
</feature>
<evidence type="ECO:0000256" key="2">
    <source>
        <dbReference type="SAM" id="Phobius"/>
    </source>
</evidence>
<dbReference type="AlphaFoldDB" id="A0A7D8AHU5"/>
<accession>A0A7D8AHU5</accession>
<feature type="compositionally biased region" description="Basic and acidic residues" evidence="1">
    <location>
        <begin position="132"/>
        <end position="142"/>
    </location>
</feature>
<feature type="transmembrane region" description="Helical" evidence="2">
    <location>
        <begin position="236"/>
        <end position="255"/>
    </location>
</feature>
<proteinExistence type="predicted"/>
<organism evidence="4 5">
    <name type="scientific">Microbacterium esteraromaticum</name>
    <dbReference type="NCBI Taxonomy" id="57043"/>
    <lineage>
        <taxon>Bacteria</taxon>
        <taxon>Bacillati</taxon>
        <taxon>Actinomycetota</taxon>
        <taxon>Actinomycetes</taxon>
        <taxon>Micrococcales</taxon>
        <taxon>Microbacteriaceae</taxon>
        <taxon>Microbacterium</taxon>
    </lineage>
</organism>
<name>A0A7D8AHU5_9MICO</name>
<gene>
    <name evidence="4" type="ORF">FVO59_01800</name>
</gene>
<feature type="transmembrane region" description="Helical" evidence="2">
    <location>
        <begin position="155"/>
        <end position="175"/>
    </location>
</feature>
<dbReference type="EMBL" id="CP043732">
    <property type="protein sequence ID" value="QMU96069.1"/>
    <property type="molecule type" value="Genomic_DNA"/>
</dbReference>
<protein>
    <recommendedName>
        <fullName evidence="3">VanZ-like domain-containing protein</fullName>
    </recommendedName>
</protein>
<dbReference type="InterPro" id="IPR006976">
    <property type="entry name" value="VanZ-like"/>
</dbReference>
<evidence type="ECO:0000313" key="4">
    <source>
        <dbReference type="EMBL" id="QMU96069.1"/>
    </source>
</evidence>
<keyword evidence="2" id="KW-0812">Transmembrane</keyword>
<keyword evidence="2" id="KW-0472">Membrane</keyword>
<feature type="transmembrane region" description="Helical" evidence="2">
    <location>
        <begin position="211"/>
        <end position="229"/>
    </location>
</feature>
<feature type="domain" description="VanZ-like" evidence="3">
    <location>
        <begin position="201"/>
        <end position="281"/>
    </location>
</feature>
<dbReference type="Pfam" id="PF04892">
    <property type="entry name" value="VanZ"/>
    <property type="match status" value="1"/>
</dbReference>
<feature type="transmembrane region" description="Helical" evidence="2">
    <location>
        <begin position="267"/>
        <end position="290"/>
    </location>
</feature>
<feature type="compositionally biased region" description="Low complexity" evidence="1">
    <location>
        <begin position="23"/>
        <end position="34"/>
    </location>
</feature>
<feature type="region of interest" description="Disordered" evidence="1">
    <location>
        <begin position="1"/>
        <end position="150"/>
    </location>
</feature>